<gene>
    <name evidence="3" type="ORF">Ctob_010307</name>
</gene>
<dbReference type="GO" id="GO:0005509">
    <property type="term" value="F:calcium ion binding"/>
    <property type="evidence" value="ECO:0007669"/>
    <property type="project" value="InterPro"/>
</dbReference>
<protein>
    <recommendedName>
        <fullName evidence="2">EF-hand domain-containing protein</fullName>
    </recommendedName>
</protein>
<feature type="domain" description="EF-hand" evidence="2">
    <location>
        <begin position="9"/>
        <end position="44"/>
    </location>
</feature>
<reference evidence="4" key="1">
    <citation type="journal article" date="2015" name="PLoS Genet.">
        <title>Genome Sequence and Transcriptome Analyses of Chrysochromulina tobin: Metabolic Tools for Enhanced Algal Fitness in the Prominent Order Prymnesiales (Haptophyceae).</title>
        <authorList>
            <person name="Hovde B.T."/>
            <person name="Deodato C.R."/>
            <person name="Hunsperger H.M."/>
            <person name="Ryken S.A."/>
            <person name="Yost W."/>
            <person name="Jha R.K."/>
            <person name="Patterson J."/>
            <person name="Monnat R.J. Jr."/>
            <person name="Barlow S.B."/>
            <person name="Starkenburg S.R."/>
            <person name="Cattolico R.A."/>
        </authorList>
    </citation>
    <scope>NUCLEOTIDE SEQUENCE</scope>
    <source>
        <strain evidence="4">CCMP291</strain>
    </source>
</reference>
<dbReference type="SUPFAM" id="SSF52047">
    <property type="entry name" value="RNI-like"/>
    <property type="match status" value="1"/>
</dbReference>
<dbReference type="PROSITE" id="PS50222">
    <property type="entry name" value="EF_HAND_2"/>
    <property type="match status" value="1"/>
</dbReference>
<comment type="caution">
    <text evidence="3">The sequence shown here is derived from an EMBL/GenBank/DDBJ whole genome shotgun (WGS) entry which is preliminary data.</text>
</comment>
<dbReference type="InterPro" id="IPR018247">
    <property type="entry name" value="EF_Hand_1_Ca_BS"/>
</dbReference>
<dbReference type="OrthoDB" id="2016095at2759"/>
<dbReference type="PROSITE" id="PS00018">
    <property type="entry name" value="EF_HAND_1"/>
    <property type="match status" value="1"/>
</dbReference>
<dbReference type="PANTHER" id="PTHR47186:SF3">
    <property type="entry name" value="OS09G0267800 PROTEIN"/>
    <property type="match status" value="1"/>
</dbReference>
<dbReference type="SUPFAM" id="SSF47473">
    <property type="entry name" value="EF-hand"/>
    <property type="match status" value="1"/>
</dbReference>
<evidence type="ECO:0000313" key="4">
    <source>
        <dbReference type="Proteomes" id="UP000037460"/>
    </source>
</evidence>
<evidence type="ECO:0000259" key="2">
    <source>
        <dbReference type="PROSITE" id="PS50222"/>
    </source>
</evidence>
<name>A0A0M0K196_9EUKA</name>
<proteinExistence type="predicted"/>
<evidence type="ECO:0000256" key="1">
    <source>
        <dbReference type="ARBA" id="ARBA00022837"/>
    </source>
</evidence>
<dbReference type="InterPro" id="IPR032675">
    <property type="entry name" value="LRR_dom_sf"/>
</dbReference>
<dbReference type="Proteomes" id="UP000037460">
    <property type="component" value="Unassembled WGS sequence"/>
</dbReference>
<dbReference type="AlphaFoldDB" id="A0A0M0K196"/>
<dbReference type="InterPro" id="IPR011992">
    <property type="entry name" value="EF-hand-dom_pair"/>
</dbReference>
<accession>A0A0M0K196</accession>
<dbReference type="InterPro" id="IPR002048">
    <property type="entry name" value="EF_hand_dom"/>
</dbReference>
<dbReference type="Gene3D" id="3.80.10.10">
    <property type="entry name" value="Ribonuclease Inhibitor"/>
    <property type="match status" value="1"/>
</dbReference>
<evidence type="ECO:0000313" key="3">
    <source>
        <dbReference type="EMBL" id="KOO32575.1"/>
    </source>
</evidence>
<organism evidence="3 4">
    <name type="scientific">Chrysochromulina tobinii</name>
    <dbReference type="NCBI Taxonomy" id="1460289"/>
    <lineage>
        <taxon>Eukaryota</taxon>
        <taxon>Haptista</taxon>
        <taxon>Haptophyta</taxon>
        <taxon>Prymnesiophyceae</taxon>
        <taxon>Prymnesiales</taxon>
        <taxon>Chrysochromulinaceae</taxon>
        <taxon>Chrysochromulina</taxon>
    </lineage>
</organism>
<sequence length="525" mass="59061">MVPGHDAHERRVYLEDQFAIADQDGNGVVDFMEFVAFYTQALHDSRKSDLVHERRRKTQEQRARRRERALKYVQADALKTALAAGTLQLLSAQWLLARAGYASTVVERRGITKTKWSLRESLQPLPPFQVLKEESPEAYFGAEAFESNLASFDEMSVANGAAAAGLRAAPVILTMFVPESEEHADPEGTVLARVAKNLARQLHTYQSWGFEDMGVWIGWSCVPQTTPGGTYTRTPEQEQLYLHVLQELPIWISHKLTTIYQIHDQQVTPPPLEHGWLFFADALCYLFKEASPTKPFKVKFDQLMPFWSSIVDLGHSDVLLDTEGINPQAGAPRRKPPLSAPRFIEQFLGKHFAPHEEKVRQNLEIFYRFAIEDGFNSLERLSYGKLSWSDGDVSELASCFMEVPMPQVLELDLSWNDMRTGKGLEMLGTALACGSLSSLQKLNLINCTAIKTLPEAIGELLELQVILLDGCVQLRTLPKSMTKLASLRLLSLVNCHLLFDEELNHMPSSCKIERKPAGSPRATPR</sequence>
<keyword evidence="4" id="KW-1185">Reference proteome</keyword>
<dbReference type="EMBL" id="JWZX01001735">
    <property type="protein sequence ID" value="KOO32575.1"/>
    <property type="molecule type" value="Genomic_DNA"/>
</dbReference>
<keyword evidence="1" id="KW-0106">Calcium</keyword>
<dbReference type="PANTHER" id="PTHR47186">
    <property type="entry name" value="LEUCINE-RICH REPEAT-CONTAINING PROTEIN 57"/>
    <property type="match status" value="1"/>
</dbReference>